<gene>
    <name evidence="2" type="ORF">B0H16DRAFT_1482860</name>
</gene>
<feature type="region of interest" description="Disordered" evidence="1">
    <location>
        <begin position="354"/>
        <end position="393"/>
    </location>
</feature>
<proteinExistence type="predicted"/>
<dbReference type="EMBL" id="JARKIB010000499">
    <property type="protein sequence ID" value="KAJ7703751.1"/>
    <property type="molecule type" value="Genomic_DNA"/>
</dbReference>
<name>A0AAD7M6K1_9AGAR</name>
<sequence length="628" mass="69716">MIATRCSLRRKSLPCEVAWKEAAAVAKQYCGMEIPDLPLRSTDLHPRFRAATGLPPDNDPVESEHEDDSPSPVAANNADFDSNVIRIPPHAEEVIADDDNAHTLGKDLTAELEAIDKELDANPDTPVLRIQIASLLNPAPKSPAILVIPTFLISDGTIFRQDLVAQRRRHCALSQVHSEQTRKLQTNVEYLGGKFSLNHAAHQLKEAGPAAEWREGCRLDVAVTDIRAPDKGSLVIMRSAVRLYLGEVLGIYRYGSVSGKHESYTDAETVDDLSYLCLRCSRVQHIVPVRRRGDHPLPLFTHAPISELVYLLTYTKLDNIAPETYSISGGDTGWECWHALTSSTTVYRMLNLPTESPEQSDDEDENDYDEPKEGSSSKKRKPKAPRDGQAGLNLRKDRQQFGLCLSPIQTSTGFGTLEITWPILKHAQRRVTVNGNDGWKPDHALGNAQHRLSATGINRYRPGGEQGLVGTRAQDDVKGDGWIYHAVQKDRVLSEARDKRGDQLASGNREDKEVRAEEWKETVAAREPLTWRTDMLFGKGAGLSSERRFADKCGRAKQRSDCRNRKKTCPSHRATAYEKISDGHLYLAGPLFSENESPSSVSQRYALLSPTVCTPQAGLPVVAKGYFY</sequence>
<accession>A0AAD7M6K1</accession>
<evidence type="ECO:0000313" key="2">
    <source>
        <dbReference type="EMBL" id="KAJ7703751.1"/>
    </source>
</evidence>
<protein>
    <submittedName>
        <fullName evidence="2">Uncharacterized protein</fullName>
    </submittedName>
</protein>
<reference evidence="2" key="1">
    <citation type="submission" date="2023-03" db="EMBL/GenBank/DDBJ databases">
        <title>Massive genome expansion in bonnet fungi (Mycena s.s.) driven by repeated elements and novel gene families across ecological guilds.</title>
        <authorList>
            <consortium name="Lawrence Berkeley National Laboratory"/>
            <person name="Harder C.B."/>
            <person name="Miyauchi S."/>
            <person name="Viragh M."/>
            <person name="Kuo A."/>
            <person name="Thoen E."/>
            <person name="Andreopoulos B."/>
            <person name="Lu D."/>
            <person name="Skrede I."/>
            <person name="Drula E."/>
            <person name="Henrissat B."/>
            <person name="Morin E."/>
            <person name="Kohler A."/>
            <person name="Barry K."/>
            <person name="LaButti K."/>
            <person name="Morin E."/>
            <person name="Salamov A."/>
            <person name="Lipzen A."/>
            <person name="Mereny Z."/>
            <person name="Hegedus B."/>
            <person name="Baldrian P."/>
            <person name="Stursova M."/>
            <person name="Weitz H."/>
            <person name="Taylor A."/>
            <person name="Grigoriev I.V."/>
            <person name="Nagy L.G."/>
            <person name="Martin F."/>
            <person name="Kauserud H."/>
        </authorList>
    </citation>
    <scope>NUCLEOTIDE SEQUENCE</scope>
    <source>
        <strain evidence="2">CBHHK182m</strain>
    </source>
</reference>
<comment type="caution">
    <text evidence="2">The sequence shown here is derived from an EMBL/GenBank/DDBJ whole genome shotgun (WGS) entry which is preliminary data.</text>
</comment>
<dbReference type="Proteomes" id="UP001215598">
    <property type="component" value="Unassembled WGS sequence"/>
</dbReference>
<organism evidence="2 3">
    <name type="scientific">Mycena metata</name>
    <dbReference type="NCBI Taxonomy" id="1033252"/>
    <lineage>
        <taxon>Eukaryota</taxon>
        <taxon>Fungi</taxon>
        <taxon>Dikarya</taxon>
        <taxon>Basidiomycota</taxon>
        <taxon>Agaricomycotina</taxon>
        <taxon>Agaricomycetes</taxon>
        <taxon>Agaricomycetidae</taxon>
        <taxon>Agaricales</taxon>
        <taxon>Marasmiineae</taxon>
        <taxon>Mycenaceae</taxon>
        <taxon>Mycena</taxon>
    </lineage>
</organism>
<keyword evidence="3" id="KW-1185">Reference proteome</keyword>
<feature type="region of interest" description="Disordered" evidence="1">
    <location>
        <begin position="48"/>
        <end position="79"/>
    </location>
</feature>
<dbReference type="AlphaFoldDB" id="A0AAD7M6K1"/>
<evidence type="ECO:0000313" key="3">
    <source>
        <dbReference type="Proteomes" id="UP001215598"/>
    </source>
</evidence>
<feature type="compositionally biased region" description="Acidic residues" evidence="1">
    <location>
        <begin position="358"/>
        <end position="368"/>
    </location>
</feature>
<feature type="compositionally biased region" description="Acidic residues" evidence="1">
    <location>
        <begin position="59"/>
        <end position="69"/>
    </location>
</feature>
<evidence type="ECO:0000256" key="1">
    <source>
        <dbReference type="SAM" id="MobiDB-lite"/>
    </source>
</evidence>